<dbReference type="KEGG" id="mfc:BRM9_0863"/>
<evidence type="ECO:0000313" key="6">
    <source>
        <dbReference type="Proteomes" id="UP000062768"/>
    </source>
</evidence>
<dbReference type="Proteomes" id="UP000029661">
    <property type="component" value="Chromosome"/>
</dbReference>
<dbReference type="AlphaFoldDB" id="A0A089ZFF0"/>
<keyword evidence="1" id="KW-0812">Transmembrane</keyword>
<evidence type="ECO:0000313" key="2">
    <source>
        <dbReference type="EMBL" id="AIS31680.1"/>
    </source>
</evidence>
<protein>
    <submittedName>
        <fullName evidence="3">Putative membrane protein</fullName>
    </submittedName>
</protein>
<accession>A0A089ZFF0</accession>
<reference evidence="3" key="2">
    <citation type="submission" date="2014-09" db="EMBL/GenBank/DDBJ databases">
        <authorList>
            <person name="Bishop-Lilly K.A."/>
            <person name="Broomall S.M."/>
            <person name="Chain P.S."/>
            <person name="Chertkov O."/>
            <person name="Coyne S.R."/>
            <person name="Daligault H.E."/>
            <person name="Davenport K.W."/>
            <person name="Erkkila T."/>
            <person name="Frey K.G."/>
            <person name="Gibbons H.S."/>
            <person name="Gu W."/>
            <person name="Jaissle J."/>
            <person name="Johnson S.L."/>
            <person name="Koroleva G.I."/>
            <person name="Ladner J.T."/>
            <person name="Lo C.-C."/>
            <person name="Minogue T.D."/>
            <person name="Munk C."/>
            <person name="Palacios G.F."/>
            <person name="Redden C.L."/>
            <person name="Rosenzweig C.N."/>
            <person name="Scholz M.B."/>
            <person name="Teshima H."/>
            <person name="Xu Y."/>
        </authorList>
    </citation>
    <scope>NUCLEOTIDE SEQUENCE</scope>
    <source>
        <strain evidence="3">Mb9</strain>
    </source>
</reference>
<keyword evidence="1" id="KW-1133">Transmembrane helix</keyword>
<organism evidence="2 5">
    <name type="scientific">Methanobacterium formicicum</name>
    <dbReference type="NCBI Taxonomy" id="2162"/>
    <lineage>
        <taxon>Archaea</taxon>
        <taxon>Methanobacteriati</taxon>
        <taxon>Methanobacteriota</taxon>
        <taxon>Methanomada group</taxon>
        <taxon>Methanobacteria</taxon>
        <taxon>Methanobacteriales</taxon>
        <taxon>Methanobacteriaceae</taxon>
        <taxon>Methanobacterium</taxon>
    </lineage>
</organism>
<dbReference type="PATRIC" id="fig|2162.10.peg.1992"/>
<proteinExistence type="predicted"/>
<sequence>MKYSDYPDDTEEGYPQQLRTSLSNFWENKTRKNGKLFKKLKLVIGLVIFGVAMGGVLALLIFALWAVIAISFGVISGISFTSPICWLVGGLSAGVTIYVGLTHKN</sequence>
<evidence type="ECO:0000256" key="1">
    <source>
        <dbReference type="SAM" id="Phobius"/>
    </source>
</evidence>
<evidence type="ECO:0000313" key="3">
    <source>
        <dbReference type="EMBL" id="CEL25544.1"/>
    </source>
</evidence>
<dbReference type="Proteomes" id="UP000062768">
    <property type="component" value="Chromosome I"/>
</dbReference>
<dbReference type="EMBL" id="LN734822">
    <property type="protein sequence ID" value="CEL25544.1"/>
    <property type="molecule type" value="Genomic_DNA"/>
</dbReference>
<evidence type="ECO:0000313" key="4">
    <source>
        <dbReference type="EMBL" id="MBF4475042.1"/>
    </source>
</evidence>
<gene>
    <name evidence="2" type="ORF">BRM9_0863</name>
    <name evidence="4" type="ORF">ISP06_06170</name>
    <name evidence="3" type="ORF">MB9_1917</name>
</gene>
<name>A0A089ZFF0_METFO</name>
<dbReference type="RefSeq" id="WP_048084934.1">
    <property type="nucleotide sequence ID" value="NZ_CALCVY010000014.1"/>
</dbReference>
<feature type="transmembrane region" description="Helical" evidence="1">
    <location>
        <begin position="42"/>
        <end position="68"/>
    </location>
</feature>
<dbReference type="EMBL" id="JADIIL010000020">
    <property type="protein sequence ID" value="MBF4475042.1"/>
    <property type="molecule type" value="Genomic_DNA"/>
</dbReference>
<feature type="transmembrane region" description="Helical" evidence="1">
    <location>
        <begin position="80"/>
        <end position="101"/>
    </location>
</feature>
<dbReference type="EMBL" id="CP006933">
    <property type="protein sequence ID" value="AIS31680.1"/>
    <property type="molecule type" value="Genomic_DNA"/>
</dbReference>
<reference evidence="2" key="1">
    <citation type="submission" date="2013-12" db="EMBL/GenBank/DDBJ databases">
        <title>The complete genome sequence of Methanobacterium sp. BRM9.</title>
        <authorList>
            <consortium name="Pastoral Greenhouse Gas Research Consortium"/>
            <person name="Kelly W.J."/>
            <person name="Leahy S.C."/>
            <person name="Perry R."/>
            <person name="Li D."/>
            <person name="Altermann E."/>
            <person name="Lambie S.C."/>
            <person name="Attwood G.T."/>
        </authorList>
    </citation>
    <scope>NUCLEOTIDE SEQUENCE [LARGE SCALE GENOMIC DNA]</scope>
    <source>
        <strain evidence="2">BRM9</strain>
    </source>
</reference>
<dbReference type="OrthoDB" id="385602at2157"/>
<dbReference type="Proteomes" id="UP000606900">
    <property type="component" value="Unassembled WGS sequence"/>
</dbReference>
<keyword evidence="1" id="KW-0472">Membrane</keyword>
<keyword evidence="6" id="KW-1185">Reference proteome</keyword>
<evidence type="ECO:0000313" key="5">
    <source>
        <dbReference type="Proteomes" id="UP000029661"/>
    </source>
</evidence>
<reference evidence="4" key="3">
    <citation type="submission" date="2020-10" db="EMBL/GenBank/DDBJ databases">
        <title>Dehalococcoides mccartyi of a TCE/Cr reducing biochatode.</title>
        <authorList>
            <person name="Matturro B."/>
        </authorList>
    </citation>
    <scope>NUCLEOTIDE SEQUENCE</scope>
    <source>
        <strain evidence="4">Bin2</strain>
    </source>
</reference>
<dbReference type="GeneID" id="26740150"/>